<dbReference type="EMBL" id="JASBWR010000024">
    <property type="protein sequence ID" value="KAJ9107867.1"/>
    <property type="molecule type" value="Genomic_DNA"/>
</dbReference>
<evidence type="ECO:0000313" key="2">
    <source>
        <dbReference type="Proteomes" id="UP001241377"/>
    </source>
</evidence>
<reference evidence="1" key="1">
    <citation type="submission" date="2023-04" db="EMBL/GenBank/DDBJ databases">
        <title>Draft Genome sequencing of Naganishia species isolated from polar environments using Oxford Nanopore Technology.</title>
        <authorList>
            <person name="Leo P."/>
            <person name="Venkateswaran K."/>
        </authorList>
    </citation>
    <scope>NUCLEOTIDE SEQUENCE</scope>
    <source>
        <strain evidence="1">MNA-CCFEE 5261</strain>
    </source>
</reference>
<dbReference type="Proteomes" id="UP001241377">
    <property type="component" value="Unassembled WGS sequence"/>
</dbReference>
<proteinExistence type="predicted"/>
<evidence type="ECO:0000313" key="1">
    <source>
        <dbReference type="EMBL" id="KAJ9107867.1"/>
    </source>
</evidence>
<accession>A0ACC2WBA8</accession>
<comment type="caution">
    <text evidence="1">The sequence shown here is derived from an EMBL/GenBank/DDBJ whole genome shotgun (WGS) entry which is preliminary data.</text>
</comment>
<name>A0ACC2WBA8_9TREE</name>
<gene>
    <name evidence="1" type="ORF">QFC19_002773</name>
</gene>
<protein>
    <submittedName>
        <fullName evidence="1">Uncharacterized protein</fullName>
    </submittedName>
</protein>
<organism evidence="1 2">
    <name type="scientific">Naganishia cerealis</name>
    <dbReference type="NCBI Taxonomy" id="610337"/>
    <lineage>
        <taxon>Eukaryota</taxon>
        <taxon>Fungi</taxon>
        <taxon>Dikarya</taxon>
        <taxon>Basidiomycota</taxon>
        <taxon>Agaricomycotina</taxon>
        <taxon>Tremellomycetes</taxon>
        <taxon>Filobasidiales</taxon>
        <taxon>Filobasidiaceae</taxon>
        <taxon>Naganishia</taxon>
    </lineage>
</organism>
<sequence>MGLSDQLIDHAQTSNKADGGDSFSAAELKDLFTVQCKTNGCHTHDLLECDCLTRQEQGDDFADVASPNLLTVIDTLNKHEDEEDSEEEQAPAARFVSASQYDPAGVQPEGATSGQPPIAPHVATHELTQCVAVRQAAVAKQAKLAALRKWTHIDPNMEEVRLALEDKILNGLLTFDLASRQMSPVGKRPRADKGFRRDTASASASDLDTDDRRRPVEARTSDGDDVDSGDESDLAPKVEELLERLRRPRKVDAAVANDPAEESVLGSDDWPASDGENEDGGVPDSADEMDVSTTGHHERSTSSSRKDQQTLGSPGKGSDKGLLDEVDGDEDGVNDNGLNGKKYDLNDIARAGHAGKIMFIFQKVSTGNQIDKSA</sequence>
<keyword evidence="2" id="KW-1185">Reference proteome</keyword>